<evidence type="ECO:0000259" key="3">
    <source>
        <dbReference type="PROSITE" id="PS50994"/>
    </source>
</evidence>
<keyword evidence="1" id="KW-0175">Coiled coil</keyword>
<accession>F0WID4</accession>
<dbReference type="GO" id="GO:0003676">
    <property type="term" value="F:nucleic acid binding"/>
    <property type="evidence" value="ECO:0007669"/>
    <property type="project" value="InterPro"/>
</dbReference>
<dbReference type="HOGENOM" id="CLU_738538_0_0_1"/>
<dbReference type="InterPro" id="IPR050951">
    <property type="entry name" value="Retrovirus_Pol_polyprotein"/>
</dbReference>
<dbReference type="AlphaFoldDB" id="F0WID4"/>
<dbReference type="InterPro" id="IPR016197">
    <property type="entry name" value="Chromo-like_dom_sf"/>
</dbReference>
<dbReference type="InterPro" id="IPR000953">
    <property type="entry name" value="Chromo/chromo_shadow_dom"/>
</dbReference>
<dbReference type="SUPFAM" id="SSF53098">
    <property type="entry name" value="Ribonuclease H-like"/>
    <property type="match status" value="1"/>
</dbReference>
<feature type="domain" description="Chromo" evidence="2">
    <location>
        <begin position="301"/>
        <end position="363"/>
    </location>
</feature>
<reference evidence="4" key="1">
    <citation type="journal article" date="2011" name="PLoS Biol.">
        <title>Gene gain and loss during evolution of obligate parasitism in the white rust pathogen of Arabidopsis thaliana.</title>
        <authorList>
            <person name="Kemen E."/>
            <person name="Gardiner A."/>
            <person name="Schultz-Larsen T."/>
            <person name="Kemen A.C."/>
            <person name="Balmuth A.L."/>
            <person name="Robert-Seilaniantz A."/>
            <person name="Bailey K."/>
            <person name="Holub E."/>
            <person name="Studholme D.J."/>
            <person name="Maclean D."/>
            <person name="Jones J.D."/>
        </authorList>
    </citation>
    <scope>NUCLEOTIDE SEQUENCE</scope>
</reference>
<protein>
    <submittedName>
        <fullName evidence="4">AlNc14C109G6335 protein</fullName>
    </submittedName>
</protein>
<dbReference type="PANTHER" id="PTHR37984">
    <property type="entry name" value="PROTEIN CBG26694"/>
    <property type="match status" value="1"/>
</dbReference>
<dbReference type="InterPro" id="IPR012337">
    <property type="entry name" value="RNaseH-like_sf"/>
</dbReference>
<evidence type="ECO:0000313" key="4">
    <source>
        <dbReference type="EMBL" id="CCA21015.1"/>
    </source>
</evidence>
<proteinExistence type="predicted"/>
<feature type="coiled-coil region" evidence="1">
    <location>
        <begin position="173"/>
        <end position="200"/>
    </location>
</feature>
<evidence type="ECO:0000259" key="2">
    <source>
        <dbReference type="PROSITE" id="PS50013"/>
    </source>
</evidence>
<evidence type="ECO:0000256" key="1">
    <source>
        <dbReference type="SAM" id="Coils"/>
    </source>
</evidence>
<dbReference type="PROSITE" id="PS50994">
    <property type="entry name" value="INTEGRASE"/>
    <property type="match status" value="1"/>
</dbReference>
<organism evidence="4">
    <name type="scientific">Albugo laibachii Nc14</name>
    <dbReference type="NCBI Taxonomy" id="890382"/>
    <lineage>
        <taxon>Eukaryota</taxon>
        <taxon>Sar</taxon>
        <taxon>Stramenopiles</taxon>
        <taxon>Oomycota</taxon>
        <taxon>Peronosporomycetes</taxon>
        <taxon>Albuginales</taxon>
        <taxon>Albuginaceae</taxon>
        <taxon>Albugo</taxon>
    </lineage>
</organism>
<feature type="domain" description="Integrase catalytic" evidence="3">
    <location>
        <begin position="1"/>
        <end position="147"/>
    </location>
</feature>
<dbReference type="Gene3D" id="3.30.420.10">
    <property type="entry name" value="Ribonuclease H-like superfamily/Ribonuclease H"/>
    <property type="match status" value="1"/>
</dbReference>
<dbReference type="GO" id="GO:0015074">
    <property type="term" value="P:DNA integration"/>
    <property type="evidence" value="ECO:0007669"/>
    <property type="project" value="InterPro"/>
</dbReference>
<dbReference type="SMART" id="SM00298">
    <property type="entry name" value="CHROMO"/>
    <property type="match status" value="1"/>
</dbReference>
<name>F0WID4_9STRA</name>
<dbReference type="Pfam" id="PF00385">
    <property type="entry name" value="Chromo"/>
    <property type="match status" value="1"/>
</dbReference>
<dbReference type="InterPro" id="IPR023780">
    <property type="entry name" value="Chromo_domain"/>
</dbReference>
<sequence>MPLGLDGLLYVVVLKDGVSRFCEFISTTVANTMFTVNSLLDWFKRYGVVLLWVSDQGSHYKNEVMKKLRKLLGLQHHFVTAYCPWANGSVEVLNRKLLKAMRSLLSEKRQPIGQWPRFFSLCQSSINHLPSSRIGGVAPLTAFTALPPRDHISVIYQPAGLPGLSSFTEHDINEQQKIHMKNLQQTIDALHKQVSKTAKKKNEAARRRHEQKHGVHTVNIEFGDFDLSGDVTQRDSNVILHWKGPYRVVVTINGWTYDIQELVTPFDIITRHITRFRFFREKYLGVTQDLRDYATYANGGHLVQRFLDCRMNPDTHEWEVLVQWKGLDQAENSWEPARIRLEDVPRLLARWVRDELKVEGMRSYVLTQTSSRSGE</sequence>
<reference evidence="4" key="2">
    <citation type="submission" date="2011-02" db="EMBL/GenBank/DDBJ databases">
        <authorList>
            <person name="MacLean D."/>
        </authorList>
    </citation>
    <scope>NUCLEOTIDE SEQUENCE</scope>
</reference>
<dbReference type="PROSITE" id="PS50013">
    <property type="entry name" value="CHROMO_2"/>
    <property type="match status" value="1"/>
</dbReference>
<dbReference type="InterPro" id="IPR001584">
    <property type="entry name" value="Integrase_cat-core"/>
</dbReference>
<gene>
    <name evidence="4" type="primary">AlNc14C109G6335</name>
    <name evidence="4" type="ORF">ALNC14_071580</name>
</gene>
<dbReference type="EMBL" id="FR824154">
    <property type="protein sequence ID" value="CCA21015.1"/>
    <property type="molecule type" value="Genomic_DNA"/>
</dbReference>
<dbReference type="PANTHER" id="PTHR37984:SF5">
    <property type="entry name" value="PROTEIN NYNRIN-LIKE"/>
    <property type="match status" value="1"/>
</dbReference>
<dbReference type="Gene3D" id="2.40.50.40">
    <property type="match status" value="1"/>
</dbReference>
<dbReference type="InterPro" id="IPR036397">
    <property type="entry name" value="RNaseH_sf"/>
</dbReference>
<dbReference type="CDD" id="cd00024">
    <property type="entry name" value="CD_CSD"/>
    <property type="match status" value="1"/>
</dbReference>
<dbReference type="SUPFAM" id="SSF54160">
    <property type="entry name" value="Chromo domain-like"/>
    <property type="match status" value="1"/>
</dbReference>